<dbReference type="RefSeq" id="XP_022339375.1">
    <property type="nucleotide sequence ID" value="XM_022483667.1"/>
</dbReference>
<protein>
    <submittedName>
        <fullName evidence="5">Uncharacterized protein LOC111134542</fullName>
    </submittedName>
</protein>
<evidence type="ECO:0000256" key="1">
    <source>
        <dbReference type="SAM" id="Coils"/>
    </source>
</evidence>
<dbReference type="InterPro" id="IPR013320">
    <property type="entry name" value="ConA-like_dom_sf"/>
</dbReference>
<dbReference type="KEGG" id="cvn:111134542"/>
<dbReference type="Pfam" id="PF00629">
    <property type="entry name" value="MAM"/>
    <property type="match status" value="1"/>
</dbReference>
<name>A0A8B8EH19_CRAVI</name>
<feature type="domain" description="MAM" evidence="3">
    <location>
        <begin position="291"/>
        <end position="458"/>
    </location>
</feature>
<dbReference type="GO" id="GO:0016020">
    <property type="term" value="C:membrane"/>
    <property type="evidence" value="ECO:0007669"/>
    <property type="project" value="InterPro"/>
</dbReference>
<feature type="coiled-coil region" evidence="1">
    <location>
        <begin position="127"/>
        <end position="224"/>
    </location>
</feature>
<dbReference type="AlphaFoldDB" id="A0A8B8EH19"/>
<dbReference type="Gene3D" id="2.60.120.200">
    <property type="match status" value="1"/>
</dbReference>
<dbReference type="CDD" id="cd06263">
    <property type="entry name" value="MAM"/>
    <property type="match status" value="1"/>
</dbReference>
<dbReference type="Proteomes" id="UP000694844">
    <property type="component" value="Chromosome 5"/>
</dbReference>
<dbReference type="SUPFAM" id="SSF57997">
    <property type="entry name" value="Tropomyosin"/>
    <property type="match status" value="1"/>
</dbReference>
<reference evidence="5" key="1">
    <citation type="submission" date="2025-08" db="UniProtKB">
        <authorList>
            <consortium name="RefSeq"/>
        </authorList>
    </citation>
    <scope>IDENTIFICATION</scope>
    <source>
        <tissue evidence="5">Whole sample</tissue>
    </source>
</reference>
<dbReference type="GeneID" id="111134542"/>
<evidence type="ECO:0000256" key="2">
    <source>
        <dbReference type="SAM" id="SignalP"/>
    </source>
</evidence>
<sequence length="499" mass="56297">MMGFLQSVCFILAQSIVVLADQCVLSDGGCSYNVYLSNNNCQRPLQKGEAIQNEQMDSYTMAGMQKDFNVVKTDHEDRIRELEASVQKMLRSSLPSHELALSANSLEGPVNIENLFPGVKTPEHGLISSLHSHLTKLRKEIEKQTQRAVDMEVRLNDTTIALGQAHDELFLNSQKVIAAEQRVREMQQERYVLKNQIKFKTEQLELAKEAANVTDAKLLQLEKQLYVLVRSESNLKEELGLYQWKFNNSVKAFKSLHHNHTRLEGKLNETQTELERANLDLMECITAKTQSFCGFENGDMCGFTQETETDHFDWTRTKGDTPSGDTGPAGDHTCGGVKGAGHFLYVEASGRSNNEKAVMYSPFYQSLDNLCLGFFYHMYGRQIGTLNVFTKTRSGDVIETAWRAYGNQGNVWIQALLDIPKKLARAGFQLVFEATLTGGYLGDIAIDDISVKDGKCNSKTVTPVSVKSSVTSDRSAQLRRLQKFKQFRKMLRRRRNMSN</sequence>
<keyword evidence="1" id="KW-0175">Coiled coil</keyword>
<proteinExistence type="predicted"/>
<gene>
    <name evidence="5" type="primary">LOC111134542</name>
</gene>
<dbReference type="PANTHER" id="PTHR23282">
    <property type="entry name" value="APICAL ENDOSOMAL GLYCOPROTEIN PRECURSOR"/>
    <property type="match status" value="1"/>
</dbReference>
<feature type="chain" id="PRO_5034402403" evidence="2">
    <location>
        <begin position="21"/>
        <end position="499"/>
    </location>
</feature>
<evidence type="ECO:0000259" key="3">
    <source>
        <dbReference type="PROSITE" id="PS50060"/>
    </source>
</evidence>
<dbReference type="InterPro" id="IPR051560">
    <property type="entry name" value="MAM_domain-containing"/>
</dbReference>
<evidence type="ECO:0000313" key="4">
    <source>
        <dbReference type="Proteomes" id="UP000694844"/>
    </source>
</evidence>
<dbReference type="OrthoDB" id="6107927at2759"/>
<keyword evidence="4" id="KW-1185">Reference proteome</keyword>
<dbReference type="SUPFAM" id="SSF49899">
    <property type="entry name" value="Concanavalin A-like lectins/glucanases"/>
    <property type="match status" value="1"/>
</dbReference>
<dbReference type="PANTHER" id="PTHR23282:SF146">
    <property type="entry name" value="RT07201P-RELATED"/>
    <property type="match status" value="1"/>
</dbReference>
<evidence type="ECO:0000313" key="5">
    <source>
        <dbReference type="RefSeq" id="XP_022339375.1"/>
    </source>
</evidence>
<dbReference type="PROSITE" id="PS50060">
    <property type="entry name" value="MAM_2"/>
    <property type="match status" value="1"/>
</dbReference>
<accession>A0A8B8EH19</accession>
<dbReference type="SMART" id="SM00137">
    <property type="entry name" value="MAM"/>
    <property type="match status" value="1"/>
</dbReference>
<feature type="signal peptide" evidence="2">
    <location>
        <begin position="1"/>
        <end position="20"/>
    </location>
</feature>
<keyword evidence="2" id="KW-0732">Signal</keyword>
<dbReference type="InterPro" id="IPR000998">
    <property type="entry name" value="MAM_dom"/>
</dbReference>
<organism evidence="4 5">
    <name type="scientific">Crassostrea virginica</name>
    <name type="common">Eastern oyster</name>
    <dbReference type="NCBI Taxonomy" id="6565"/>
    <lineage>
        <taxon>Eukaryota</taxon>
        <taxon>Metazoa</taxon>
        <taxon>Spiralia</taxon>
        <taxon>Lophotrochozoa</taxon>
        <taxon>Mollusca</taxon>
        <taxon>Bivalvia</taxon>
        <taxon>Autobranchia</taxon>
        <taxon>Pteriomorphia</taxon>
        <taxon>Ostreida</taxon>
        <taxon>Ostreoidea</taxon>
        <taxon>Ostreidae</taxon>
        <taxon>Crassostrea</taxon>
    </lineage>
</organism>